<comment type="caution">
    <text evidence="2">The sequence shown here is derived from an EMBL/GenBank/DDBJ whole genome shotgun (WGS) entry which is preliminary data.</text>
</comment>
<feature type="transmembrane region" description="Helical" evidence="1">
    <location>
        <begin position="12"/>
        <end position="29"/>
    </location>
</feature>
<accession>A0A4V4H5P3</accession>
<reference evidence="2 3" key="1">
    <citation type="journal article" date="2019" name="Nat. Plants">
        <title>Genome sequencing of Musa balbisiana reveals subgenome evolution and function divergence in polyploid bananas.</title>
        <authorList>
            <person name="Yao X."/>
        </authorList>
    </citation>
    <scope>NUCLEOTIDE SEQUENCE [LARGE SCALE GENOMIC DNA]</scope>
    <source>
        <strain evidence="3">cv. DH-PKW</strain>
        <tissue evidence="2">Leaves</tissue>
    </source>
</reference>
<evidence type="ECO:0000256" key="1">
    <source>
        <dbReference type="SAM" id="Phobius"/>
    </source>
</evidence>
<dbReference type="Proteomes" id="UP000317650">
    <property type="component" value="Chromosome 11"/>
</dbReference>
<protein>
    <submittedName>
        <fullName evidence="2">Uncharacterized protein</fullName>
    </submittedName>
</protein>
<keyword evidence="3" id="KW-1185">Reference proteome</keyword>
<keyword evidence="1" id="KW-0812">Transmembrane</keyword>
<proteinExistence type="predicted"/>
<keyword evidence="1" id="KW-1133">Transmembrane helix</keyword>
<organism evidence="2 3">
    <name type="scientific">Musa balbisiana</name>
    <name type="common">Banana</name>
    <dbReference type="NCBI Taxonomy" id="52838"/>
    <lineage>
        <taxon>Eukaryota</taxon>
        <taxon>Viridiplantae</taxon>
        <taxon>Streptophyta</taxon>
        <taxon>Embryophyta</taxon>
        <taxon>Tracheophyta</taxon>
        <taxon>Spermatophyta</taxon>
        <taxon>Magnoliopsida</taxon>
        <taxon>Liliopsida</taxon>
        <taxon>Zingiberales</taxon>
        <taxon>Musaceae</taxon>
        <taxon>Musa</taxon>
    </lineage>
</organism>
<dbReference type="AlphaFoldDB" id="A0A4V4H5P3"/>
<name>A0A4V4H5P3_MUSBA</name>
<sequence>MTSVAIAAETRLSVGCSICVPILVSGFTLTKRMASSDFQDDLKALQKNSGAGHLNELIEDGRHLTDAAWKAAMDLIIGNDDDGGFRVTEVVRHLRAETVVIQEYGVELLIEDRRR</sequence>
<evidence type="ECO:0000313" key="2">
    <source>
        <dbReference type="EMBL" id="THU56726.1"/>
    </source>
</evidence>
<dbReference type="EMBL" id="PYDT01000007">
    <property type="protein sequence ID" value="THU56726.1"/>
    <property type="molecule type" value="Genomic_DNA"/>
</dbReference>
<gene>
    <name evidence="2" type="ORF">C4D60_Mb11t20240</name>
</gene>
<evidence type="ECO:0000313" key="3">
    <source>
        <dbReference type="Proteomes" id="UP000317650"/>
    </source>
</evidence>
<keyword evidence="1" id="KW-0472">Membrane</keyword>